<sequence length="304" mass="33650">MLRFFYTRVGYAVVSLFVLTLTVFLLTRLTGDPTLMLLEPGASAADIAALRTRLGLDHSLPVQFWFFVVDALQGDFGTSIYHGMPVIDLYLERLPNSLMLAGLAFIWSLALGLACGVLAALYANTRWDHAIRFVALGGLAMPPFWLGMLLVLFFSVRLDWLPSSGDGGWANFVMPVITLGWYFSAAYMRLTRSSMLEVLSSDYVKLARLKGLRPWTVIMQHAFRNAVIPVLTLAAINLVSMVNSAVVVETLFAWPGIGRLLYEGISFRDFPVIQTTVLLSGVMIILVNLLADLLSSALDPRIRL</sequence>
<keyword evidence="4 7" id="KW-0812">Transmembrane</keyword>
<organism evidence="9 10">
    <name type="scientific">Pigmentiphaga aceris</name>
    <dbReference type="NCBI Taxonomy" id="1940612"/>
    <lineage>
        <taxon>Bacteria</taxon>
        <taxon>Pseudomonadati</taxon>
        <taxon>Pseudomonadota</taxon>
        <taxon>Betaproteobacteria</taxon>
        <taxon>Burkholderiales</taxon>
        <taxon>Alcaligenaceae</taxon>
        <taxon>Pigmentiphaga</taxon>
    </lineage>
</organism>
<comment type="similarity">
    <text evidence="7">Belongs to the binding-protein-dependent transport system permease family.</text>
</comment>
<keyword evidence="6 7" id="KW-0472">Membrane</keyword>
<keyword evidence="5 7" id="KW-1133">Transmembrane helix</keyword>
<dbReference type="PANTHER" id="PTHR43163:SF6">
    <property type="entry name" value="DIPEPTIDE TRANSPORT SYSTEM PERMEASE PROTEIN DPPB-RELATED"/>
    <property type="match status" value="1"/>
</dbReference>
<evidence type="ECO:0000256" key="7">
    <source>
        <dbReference type="RuleBase" id="RU363032"/>
    </source>
</evidence>
<dbReference type="GO" id="GO:0005886">
    <property type="term" value="C:plasma membrane"/>
    <property type="evidence" value="ECO:0007669"/>
    <property type="project" value="UniProtKB-SubCell"/>
</dbReference>
<dbReference type="KEGG" id="pacr:FXN63_12770"/>
<feature type="transmembrane region" description="Helical" evidence="7">
    <location>
        <begin position="133"/>
        <end position="156"/>
    </location>
</feature>
<evidence type="ECO:0000259" key="8">
    <source>
        <dbReference type="PROSITE" id="PS50928"/>
    </source>
</evidence>
<dbReference type="AlphaFoldDB" id="A0A5C0AWC1"/>
<evidence type="ECO:0000313" key="10">
    <source>
        <dbReference type="Proteomes" id="UP000325161"/>
    </source>
</evidence>
<comment type="subcellular location">
    <subcellularLocation>
        <location evidence="1 7">Cell membrane</location>
        <topology evidence="1 7">Multi-pass membrane protein</topology>
    </subcellularLocation>
</comment>
<dbReference type="InterPro" id="IPR035906">
    <property type="entry name" value="MetI-like_sf"/>
</dbReference>
<evidence type="ECO:0000256" key="3">
    <source>
        <dbReference type="ARBA" id="ARBA00022475"/>
    </source>
</evidence>
<protein>
    <submittedName>
        <fullName evidence="9">ABC transporter permease</fullName>
    </submittedName>
</protein>
<dbReference type="EMBL" id="CP043046">
    <property type="protein sequence ID" value="QEI06608.1"/>
    <property type="molecule type" value="Genomic_DNA"/>
</dbReference>
<evidence type="ECO:0000313" key="9">
    <source>
        <dbReference type="EMBL" id="QEI06608.1"/>
    </source>
</evidence>
<dbReference type="OrthoDB" id="9803623at2"/>
<evidence type="ECO:0000256" key="2">
    <source>
        <dbReference type="ARBA" id="ARBA00022448"/>
    </source>
</evidence>
<dbReference type="CDD" id="cd06261">
    <property type="entry name" value="TM_PBP2"/>
    <property type="match status" value="1"/>
</dbReference>
<keyword evidence="10" id="KW-1185">Reference proteome</keyword>
<evidence type="ECO:0000256" key="6">
    <source>
        <dbReference type="ARBA" id="ARBA00023136"/>
    </source>
</evidence>
<feature type="domain" description="ABC transmembrane type-1" evidence="8">
    <location>
        <begin position="94"/>
        <end position="295"/>
    </location>
</feature>
<keyword evidence="2 7" id="KW-0813">Transport</keyword>
<dbReference type="SUPFAM" id="SSF161098">
    <property type="entry name" value="MetI-like"/>
    <property type="match status" value="1"/>
</dbReference>
<dbReference type="InterPro" id="IPR045621">
    <property type="entry name" value="BPD_transp_1_N"/>
</dbReference>
<feature type="transmembrane region" description="Helical" evidence="7">
    <location>
        <begin position="98"/>
        <end position="121"/>
    </location>
</feature>
<dbReference type="Pfam" id="PF19300">
    <property type="entry name" value="BPD_transp_1_N"/>
    <property type="match status" value="1"/>
</dbReference>
<evidence type="ECO:0000256" key="1">
    <source>
        <dbReference type="ARBA" id="ARBA00004651"/>
    </source>
</evidence>
<evidence type="ECO:0000256" key="4">
    <source>
        <dbReference type="ARBA" id="ARBA00022692"/>
    </source>
</evidence>
<dbReference type="Pfam" id="PF00528">
    <property type="entry name" value="BPD_transp_1"/>
    <property type="match status" value="1"/>
</dbReference>
<accession>A0A5C0AWC1</accession>
<gene>
    <name evidence="9" type="ORF">FXN63_12770</name>
</gene>
<dbReference type="Proteomes" id="UP000325161">
    <property type="component" value="Chromosome"/>
</dbReference>
<dbReference type="RefSeq" id="WP_148815375.1">
    <property type="nucleotide sequence ID" value="NZ_CP043046.1"/>
</dbReference>
<feature type="transmembrane region" description="Helical" evidence="7">
    <location>
        <begin position="272"/>
        <end position="294"/>
    </location>
</feature>
<evidence type="ECO:0000256" key="5">
    <source>
        <dbReference type="ARBA" id="ARBA00022989"/>
    </source>
</evidence>
<dbReference type="InterPro" id="IPR000515">
    <property type="entry name" value="MetI-like"/>
</dbReference>
<dbReference type="Gene3D" id="1.10.3720.10">
    <property type="entry name" value="MetI-like"/>
    <property type="match status" value="1"/>
</dbReference>
<keyword evidence="3" id="KW-1003">Cell membrane</keyword>
<feature type="transmembrane region" description="Helical" evidence="7">
    <location>
        <begin position="226"/>
        <end position="252"/>
    </location>
</feature>
<dbReference type="PROSITE" id="PS50928">
    <property type="entry name" value="ABC_TM1"/>
    <property type="match status" value="1"/>
</dbReference>
<proteinExistence type="inferred from homology"/>
<name>A0A5C0AWC1_9BURK</name>
<feature type="transmembrane region" description="Helical" evidence="7">
    <location>
        <begin position="168"/>
        <end position="187"/>
    </location>
</feature>
<reference evidence="9 10" key="1">
    <citation type="submission" date="2019-08" db="EMBL/GenBank/DDBJ databases">
        <title>Amphibian skin-associated Pigmentiphaga: genome sequence and occurrence across geography and hosts.</title>
        <authorList>
            <person name="Bletz M.C."/>
            <person name="Bunk B."/>
            <person name="Sproeer C."/>
            <person name="Biwer P."/>
            <person name="Reiter S."/>
            <person name="Rabemananjara F.C.E."/>
            <person name="Schulz S."/>
            <person name="Overmann J."/>
            <person name="Vences M."/>
        </authorList>
    </citation>
    <scope>NUCLEOTIDE SEQUENCE [LARGE SCALE GENOMIC DNA]</scope>
    <source>
        <strain evidence="9 10">Mada1488</strain>
    </source>
</reference>
<dbReference type="PANTHER" id="PTHR43163">
    <property type="entry name" value="DIPEPTIDE TRANSPORT SYSTEM PERMEASE PROTEIN DPPB-RELATED"/>
    <property type="match status" value="1"/>
</dbReference>
<feature type="transmembrane region" description="Helical" evidence="7">
    <location>
        <begin position="9"/>
        <end position="29"/>
    </location>
</feature>
<dbReference type="GO" id="GO:0071916">
    <property type="term" value="F:dipeptide transmembrane transporter activity"/>
    <property type="evidence" value="ECO:0007669"/>
    <property type="project" value="TreeGrafter"/>
</dbReference>